<keyword evidence="7 10" id="KW-0445">Lipid transport</keyword>
<dbReference type="GO" id="GO:0032366">
    <property type="term" value="P:intracellular sterol transport"/>
    <property type="evidence" value="ECO:0007669"/>
    <property type="project" value="UniProtKB-UniRule"/>
</dbReference>
<gene>
    <name evidence="11" type="ORF">R5R35_012347</name>
</gene>
<evidence type="ECO:0000256" key="4">
    <source>
        <dbReference type="ARBA" id="ARBA00022692"/>
    </source>
</evidence>
<keyword evidence="12" id="KW-1185">Reference proteome</keyword>
<evidence type="ECO:0000256" key="5">
    <source>
        <dbReference type="ARBA" id="ARBA00022824"/>
    </source>
</evidence>
<dbReference type="PANTHER" id="PTHR14467:SF0">
    <property type="entry name" value="PROTEIN ARV1"/>
    <property type="match status" value="1"/>
</dbReference>
<dbReference type="EMBL" id="JAZDUA010000749">
    <property type="protein sequence ID" value="KAK7789480.1"/>
    <property type="molecule type" value="Genomic_DNA"/>
</dbReference>
<comment type="function">
    <text evidence="10">Mediator of sterol homeostasis involved in sterol uptake, trafficking and distribution into membranes.</text>
</comment>
<dbReference type="PANTHER" id="PTHR14467">
    <property type="entry name" value="ARV1"/>
    <property type="match status" value="1"/>
</dbReference>
<dbReference type="AlphaFoldDB" id="A0AAN9V2Z4"/>
<evidence type="ECO:0000313" key="12">
    <source>
        <dbReference type="Proteomes" id="UP001378592"/>
    </source>
</evidence>
<evidence type="ECO:0000313" key="11">
    <source>
        <dbReference type="EMBL" id="KAK7789480.1"/>
    </source>
</evidence>
<organism evidence="11 12">
    <name type="scientific">Gryllus longicercus</name>
    <dbReference type="NCBI Taxonomy" id="2509291"/>
    <lineage>
        <taxon>Eukaryota</taxon>
        <taxon>Metazoa</taxon>
        <taxon>Ecdysozoa</taxon>
        <taxon>Arthropoda</taxon>
        <taxon>Hexapoda</taxon>
        <taxon>Insecta</taxon>
        <taxon>Pterygota</taxon>
        <taxon>Neoptera</taxon>
        <taxon>Polyneoptera</taxon>
        <taxon>Orthoptera</taxon>
        <taxon>Ensifera</taxon>
        <taxon>Gryllidea</taxon>
        <taxon>Grylloidea</taxon>
        <taxon>Gryllidae</taxon>
        <taxon>Gryllinae</taxon>
        <taxon>Gryllus</taxon>
    </lineage>
</organism>
<proteinExistence type="inferred from homology"/>
<sequence length="230" mass="26462">MDQGERPYKCVNCGDLVPYLFKRYSPSVLKLKNCEACQKVADKYIEYDKVIIMIDMVLLNKQAYRHILFNSSFENHWKLAVVLVLLEICMEWVSVNKLDQSNSIKQSDTFEIDRQFYLSCLNILTGFTSWWLSVYALSIYICSLHYSDAVKLWKAMVLASCSKFLVVSQLIWGEVDSSLHSSLITVYTCLSQIQALNVVCSNSQWKAALIVFIASVLKIYSQNVMKNMLI</sequence>
<evidence type="ECO:0000256" key="9">
    <source>
        <dbReference type="ARBA" id="ARBA00023136"/>
    </source>
</evidence>
<keyword evidence="3 10" id="KW-0813">Transport</keyword>
<comment type="subcellular location">
    <subcellularLocation>
        <location evidence="1 10">Endoplasmic reticulum membrane</location>
        <topology evidence="1 10">Multi-pass membrane protein</topology>
    </subcellularLocation>
</comment>
<keyword evidence="6" id="KW-1133">Transmembrane helix</keyword>
<keyword evidence="4" id="KW-0812">Transmembrane</keyword>
<accession>A0AAN9V2Z4</accession>
<dbReference type="GO" id="GO:0005794">
    <property type="term" value="C:Golgi apparatus"/>
    <property type="evidence" value="ECO:0007669"/>
    <property type="project" value="TreeGrafter"/>
</dbReference>
<reference evidence="11 12" key="1">
    <citation type="submission" date="2024-03" db="EMBL/GenBank/DDBJ databases">
        <title>The genome assembly and annotation of the cricket Gryllus longicercus Weissman &amp; Gray.</title>
        <authorList>
            <person name="Szrajer S."/>
            <person name="Gray D."/>
            <person name="Ylla G."/>
        </authorList>
    </citation>
    <scope>NUCLEOTIDE SEQUENCE [LARGE SCALE GENOMIC DNA]</scope>
    <source>
        <strain evidence="11">DAG 2021-001</strain>
        <tissue evidence="11">Whole body minus gut</tissue>
    </source>
</reference>
<evidence type="ECO:0000256" key="1">
    <source>
        <dbReference type="ARBA" id="ARBA00004477"/>
    </source>
</evidence>
<protein>
    <recommendedName>
        <fullName evidence="10">Protein ARV</fullName>
    </recommendedName>
</protein>
<evidence type="ECO:0000256" key="8">
    <source>
        <dbReference type="ARBA" id="ARBA00023098"/>
    </source>
</evidence>
<evidence type="ECO:0000256" key="7">
    <source>
        <dbReference type="ARBA" id="ARBA00023055"/>
    </source>
</evidence>
<evidence type="ECO:0000256" key="2">
    <source>
        <dbReference type="ARBA" id="ARBA00009187"/>
    </source>
</evidence>
<dbReference type="Pfam" id="PF04161">
    <property type="entry name" value="Arv1"/>
    <property type="match status" value="1"/>
</dbReference>
<name>A0AAN9V2Z4_9ORTH</name>
<evidence type="ECO:0000256" key="3">
    <source>
        <dbReference type="ARBA" id="ARBA00022448"/>
    </source>
</evidence>
<keyword evidence="9" id="KW-0472">Membrane</keyword>
<comment type="caution">
    <text evidence="11">The sequence shown here is derived from an EMBL/GenBank/DDBJ whole genome shotgun (WGS) entry which is preliminary data.</text>
</comment>
<dbReference type="GO" id="GO:0016125">
    <property type="term" value="P:sterol metabolic process"/>
    <property type="evidence" value="ECO:0007669"/>
    <property type="project" value="UniProtKB-UniRule"/>
</dbReference>
<keyword evidence="8 10" id="KW-0443">Lipid metabolism</keyword>
<evidence type="ECO:0000256" key="6">
    <source>
        <dbReference type="ARBA" id="ARBA00022989"/>
    </source>
</evidence>
<dbReference type="GO" id="GO:0097036">
    <property type="term" value="P:regulation of plasma membrane sterol distribution"/>
    <property type="evidence" value="ECO:0007669"/>
    <property type="project" value="UniProtKB-UniRule"/>
</dbReference>
<dbReference type="InterPro" id="IPR007290">
    <property type="entry name" value="Arv1"/>
</dbReference>
<evidence type="ECO:0000256" key="10">
    <source>
        <dbReference type="RuleBase" id="RU368065"/>
    </source>
</evidence>
<dbReference type="GO" id="GO:0006665">
    <property type="term" value="P:sphingolipid metabolic process"/>
    <property type="evidence" value="ECO:0007669"/>
    <property type="project" value="TreeGrafter"/>
</dbReference>
<dbReference type="Proteomes" id="UP001378592">
    <property type="component" value="Unassembled WGS sequence"/>
</dbReference>
<keyword evidence="5 10" id="KW-0256">Endoplasmic reticulum</keyword>
<dbReference type="GO" id="GO:0032541">
    <property type="term" value="C:cortical endoplasmic reticulum"/>
    <property type="evidence" value="ECO:0007669"/>
    <property type="project" value="TreeGrafter"/>
</dbReference>
<dbReference type="GO" id="GO:0005789">
    <property type="term" value="C:endoplasmic reticulum membrane"/>
    <property type="evidence" value="ECO:0007669"/>
    <property type="project" value="UniProtKB-SubCell"/>
</dbReference>
<comment type="similarity">
    <text evidence="2 10">Belongs to the ARV1 family.</text>
</comment>